<keyword evidence="2" id="KW-1185">Reference proteome</keyword>
<protein>
    <recommendedName>
        <fullName evidence="3">F-box domain-containing protein</fullName>
    </recommendedName>
</protein>
<organism evidence="1 2">
    <name type="scientific">Exophiala bonariae</name>
    <dbReference type="NCBI Taxonomy" id="1690606"/>
    <lineage>
        <taxon>Eukaryota</taxon>
        <taxon>Fungi</taxon>
        <taxon>Dikarya</taxon>
        <taxon>Ascomycota</taxon>
        <taxon>Pezizomycotina</taxon>
        <taxon>Eurotiomycetes</taxon>
        <taxon>Chaetothyriomycetidae</taxon>
        <taxon>Chaetothyriales</taxon>
        <taxon>Herpotrichiellaceae</taxon>
        <taxon>Exophiala</taxon>
    </lineage>
</organism>
<evidence type="ECO:0000313" key="1">
    <source>
        <dbReference type="EMBL" id="KAK5057487.1"/>
    </source>
</evidence>
<comment type="caution">
    <text evidence="1">The sequence shown here is derived from an EMBL/GenBank/DDBJ whole genome shotgun (WGS) entry which is preliminary data.</text>
</comment>
<sequence length="142" mass="16107">MPDIVTYKFPASAINSEPAVPQPARTGLCNMPEKVMDKILFHVTNKNPSPYEDLLCMCLSSKVAARKVLPTKALEMSRQVTELEVRLANVTTKRPGTPLDKFRSRVGSHMMWKQKRDHRLEDWENDVQVRCIEEAIAKAGLD</sequence>
<dbReference type="GeneID" id="89979637"/>
<accession>A0AAV9NG59</accession>
<evidence type="ECO:0000313" key="2">
    <source>
        <dbReference type="Proteomes" id="UP001358417"/>
    </source>
</evidence>
<name>A0AAV9NG59_9EURO</name>
<dbReference type="AlphaFoldDB" id="A0AAV9NG59"/>
<reference evidence="1 2" key="1">
    <citation type="submission" date="2023-08" db="EMBL/GenBank/DDBJ databases">
        <title>Black Yeasts Isolated from many extreme environments.</title>
        <authorList>
            <person name="Coleine C."/>
            <person name="Stajich J.E."/>
            <person name="Selbmann L."/>
        </authorList>
    </citation>
    <scope>NUCLEOTIDE SEQUENCE [LARGE SCALE GENOMIC DNA]</scope>
    <source>
        <strain evidence="1 2">CCFEE 5792</strain>
    </source>
</reference>
<dbReference type="RefSeq" id="XP_064708605.1">
    <property type="nucleotide sequence ID" value="XM_064855016.1"/>
</dbReference>
<proteinExistence type="predicted"/>
<gene>
    <name evidence="1" type="ORF">LTR84_011487</name>
</gene>
<evidence type="ECO:0008006" key="3">
    <source>
        <dbReference type="Google" id="ProtNLM"/>
    </source>
</evidence>
<dbReference type="EMBL" id="JAVRRD010000006">
    <property type="protein sequence ID" value="KAK5057487.1"/>
    <property type="molecule type" value="Genomic_DNA"/>
</dbReference>
<dbReference type="Proteomes" id="UP001358417">
    <property type="component" value="Unassembled WGS sequence"/>
</dbReference>